<evidence type="ECO:0000313" key="6">
    <source>
        <dbReference type="EMBL" id="PRT55654.1"/>
    </source>
</evidence>
<dbReference type="GO" id="GO:0006412">
    <property type="term" value="P:translation"/>
    <property type="evidence" value="ECO:0007669"/>
    <property type="project" value="InterPro"/>
</dbReference>
<accession>A0A2T0FKY3</accession>
<evidence type="ECO:0000256" key="5">
    <source>
        <dbReference type="SAM" id="MobiDB-lite"/>
    </source>
</evidence>
<protein>
    <submittedName>
        <fullName evidence="6">54S ribosomal protein L8, mitochondrial</fullName>
    </submittedName>
</protein>
<comment type="similarity">
    <text evidence="1 4">Belongs to the bacterial ribosomal protein bL17 family.</text>
</comment>
<organism evidence="6 7">
    <name type="scientific">Wickerhamiella sorbophila</name>
    <dbReference type="NCBI Taxonomy" id="45607"/>
    <lineage>
        <taxon>Eukaryota</taxon>
        <taxon>Fungi</taxon>
        <taxon>Dikarya</taxon>
        <taxon>Ascomycota</taxon>
        <taxon>Saccharomycotina</taxon>
        <taxon>Dipodascomycetes</taxon>
        <taxon>Dipodascales</taxon>
        <taxon>Trichomonascaceae</taxon>
        <taxon>Wickerhamiella</taxon>
    </lineage>
</organism>
<keyword evidence="2 4" id="KW-0689">Ribosomal protein</keyword>
<evidence type="ECO:0000256" key="1">
    <source>
        <dbReference type="ARBA" id="ARBA00008777"/>
    </source>
</evidence>
<dbReference type="Proteomes" id="UP000238350">
    <property type="component" value="Unassembled WGS sequence"/>
</dbReference>
<dbReference type="PANTHER" id="PTHR14413:SF16">
    <property type="entry name" value="LARGE RIBOSOMAL SUBUNIT PROTEIN BL17M"/>
    <property type="match status" value="1"/>
</dbReference>
<dbReference type="GO" id="GO:0003735">
    <property type="term" value="F:structural constituent of ribosome"/>
    <property type="evidence" value="ECO:0007669"/>
    <property type="project" value="InterPro"/>
</dbReference>
<feature type="region of interest" description="Disordered" evidence="5">
    <location>
        <begin position="180"/>
        <end position="209"/>
    </location>
</feature>
<keyword evidence="7" id="KW-1185">Reference proteome</keyword>
<dbReference type="PANTHER" id="PTHR14413">
    <property type="entry name" value="RIBOSOMAL PROTEIN L17"/>
    <property type="match status" value="1"/>
</dbReference>
<evidence type="ECO:0000256" key="3">
    <source>
        <dbReference type="ARBA" id="ARBA00023274"/>
    </source>
</evidence>
<evidence type="ECO:0000256" key="4">
    <source>
        <dbReference type="RuleBase" id="RU000660"/>
    </source>
</evidence>
<evidence type="ECO:0000313" key="7">
    <source>
        <dbReference type="Proteomes" id="UP000238350"/>
    </source>
</evidence>
<dbReference type="InterPro" id="IPR036373">
    <property type="entry name" value="Ribosomal_bL17_sf"/>
</dbReference>
<proteinExistence type="inferred from homology"/>
<dbReference type="GO" id="GO:0005762">
    <property type="term" value="C:mitochondrial large ribosomal subunit"/>
    <property type="evidence" value="ECO:0007669"/>
    <property type="project" value="TreeGrafter"/>
</dbReference>
<dbReference type="RefSeq" id="XP_024665599.1">
    <property type="nucleotide sequence ID" value="XM_024809831.1"/>
</dbReference>
<dbReference type="SUPFAM" id="SSF64263">
    <property type="entry name" value="Prokaryotic ribosomal protein L17"/>
    <property type="match status" value="1"/>
</dbReference>
<sequence>MVHRHLNRTVKHRASLLRNLVTNVLEHESIITTHAKAKEAQTAVERLITKAIKAGPTPNNEKKQRLMNDIYKPQVILPKLLGEISTRYKSFTGGYTRVLKLENRVGDNAPQSILELVGGPRDMRMALTARIVARLECQGADLDPRTKLNVEKICRDDESTRRFKEEVEFMKNEFYTDEKLESLPPLPKYEPKKKAPLELRPNPLNKKQA</sequence>
<dbReference type="GeneID" id="36517022"/>
<reference evidence="6 7" key="1">
    <citation type="submission" date="2017-04" db="EMBL/GenBank/DDBJ databases">
        <title>Genome sequencing of [Candida] sorbophila.</title>
        <authorList>
            <person name="Ahn J.O."/>
        </authorList>
    </citation>
    <scope>NUCLEOTIDE SEQUENCE [LARGE SCALE GENOMIC DNA]</scope>
    <source>
        <strain evidence="6 7">DS02</strain>
    </source>
</reference>
<comment type="caution">
    <text evidence="6">The sequence shown here is derived from an EMBL/GenBank/DDBJ whole genome shotgun (WGS) entry which is preliminary data.</text>
</comment>
<dbReference type="InterPro" id="IPR000456">
    <property type="entry name" value="Ribosomal_bL17"/>
</dbReference>
<dbReference type="AlphaFoldDB" id="A0A2T0FKY3"/>
<dbReference type="OrthoDB" id="275000at2759"/>
<dbReference type="EMBL" id="NDIQ01000022">
    <property type="protein sequence ID" value="PRT55654.1"/>
    <property type="molecule type" value="Genomic_DNA"/>
</dbReference>
<dbReference type="Gene3D" id="3.90.1030.10">
    <property type="entry name" value="Ribosomal protein L17"/>
    <property type="match status" value="1"/>
</dbReference>
<gene>
    <name evidence="6" type="ORF">B9G98_03274</name>
</gene>
<name>A0A2T0FKY3_9ASCO</name>
<dbReference type="Pfam" id="PF01196">
    <property type="entry name" value="Ribosomal_L17"/>
    <property type="match status" value="1"/>
</dbReference>
<dbReference type="STRING" id="45607.A0A2T0FKY3"/>
<keyword evidence="3 4" id="KW-0687">Ribonucleoprotein</keyword>
<evidence type="ECO:0000256" key="2">
    <source>
        <dbReference type="ARBA" id="ARBA00022980"/>
    </source>
</evidence>
<dbReference type="NCBIfam" id="TIGR00059">
    <property type="entry name" value="L17"/>
    <property type="match status" value="1"/>
</dbReference>